<organism evidence="1 2">
    <name type="scientific">Oryzias sinensis</name>
    <name type="common">Chinese medaka</name>
    <dbReference type="NCBI Taxonomy" id="183150"/>
    <lineage>
        <taxon>Eukaryota</taxon>
        <taxon>Metazoa</taxon>
        <taxon>Chordata</taxon>
        <taxon>Craniata</taxon>
        <taxon>Vertebrata</taxon>
        <taxon>Euteleostomi</taxon>
        <taxon>Actinopterygii</taxon>
        <taxon>Neopterygii</taxon>
        <taxon>Teleostei</taxon>
        <taxon>Neoteleostei</taxon>
        <taxon>Acanthomorphata</taxon>
        <taxon>Ovalentaria</taxon>
        <taxon>Atherinomorphae</taxon>
        <taxon>Beloniformes</taxon>
        <taxon>Adrianichthyidae</taxon>
        <taxon>Oryziinae</taxon>
        <taxon>Oryzias</taxon>
    </lineage>
</organism>
<keyword evidence="2" id="KW-1185">Reference proteome</keyword>
<dbReference type="Ensembl" id="ENSOSIT00000041036.1">
    <property type="protein sequence ID" value="ENSOSIP00000038931.1"/>
    <property type="gene ID" value="ENSOSIG00000019166.1"/>
</dbReference>
<accession>A0A8C7Z7I4</accession>
<reference evidence="1" key="2">
    <citation type="submission" date="2025-09" db="UniProtKB">
        <authorList>
            <consortium name="Ensembl"/>
        </authorList>
    </citation>
    <scope>IDENTIFICATION</scope>
</reference>
<protein>
    <submittedName>
        <fullName evidence="1">Uncharacterized protein</fullName>
    </submittedName>
</protein>
<evidence type="ECO:0000313" key="2">
    <source>
        <dbReference type="Proteomes" id="UP000694383"/>
    </source>
</evidence>
<sequence length="116" mass="13278">TSLHVSLVRYMVIRTPLLLEVRLHLKGVPCRSLEARNATLKDVMKMERTFVMWEVYSKVFFKDIVSCMYYDILKMMLYGSLSQTLVVSKVQVLAPYCVQIGPLELPAGFEGDEKNG</sequence>
<dbReference type="Proteomes" id="UP000694383">
    <property type="component" value="Unplaced"/>
</dbReference>
<dbReference type="AlphaFoldDB" id="A0A8C7Z7I4"/>
<reference evidence="1" key="1">
    <citation type="submission" date="2025-08" db="UniProtKB">
        <authorList>
            <consortium name="Ensembl"/>
        </authorList>
    </citation>
    <scope>IDENTIFICATION</scope>
</reference>
<evidence type="ECO:0000313" key="1">
    <source>
        <dbReference type="Ensembl" id="ENSOSIP00000038931.1"/>
    </source>
</evidence>
<proteinExistence type="predicted"/>
<dbReference type="GeneTree" id="ENSGT01000000221965"/>
<name>A0A8C7Z7I4_9TELE</name>